<dbReference type="AlphaFoldDB" id="A0A829BM08"/>
<organism evidence="1 2">
    <name type="scientific">Streptococcus mutans SM6</name>
    <dbReference type="NCBI Taxonomy" id="857119"/>
    <lineage>
        <taxon>Bacteria</taxon>
        <taxon>Bacillati</taxon>
        <taxon>Bacillota</taxon>
        <taxon>Bacilli</taxon>
        <taxon>Lactobacillales</taxon>
        <taxon>Streptococcaceae</taxon>
        <taxon>Streptococcus</taxon>
    </lineage>
</organism>
<feature type="non-terminal residue" evidence="1">
    <location>
        <position position="1"/>
    </location>
</feature>
<proteinExistence type="predicted"/>
<accession>A0A829BM08</accession>
<reference evidence="1 2" key="1">
    <citation type="journal article" date="2013" name="Mol. Biol. Evol.">
        <title>Evolutionary and population genomics of the cavity causing bacteria Streptococcus mutans.</title>
        <authorList>
            <person name="Cornejo O.E."/>
            <person name="Lefebure T."/>
            <person name="Pavinski Bitar P.D."/>
            <person name="Lang P."/>
            <person name="Richards V.P."/>
            <person name="Eilertson K."/>
            <person name="Do T."/>
            <person name="Beighton D."/>
            <person name="Zeng L."/>
            <person name="Ahn S.J."/>
            <person name="Burne R.A."/>
            <person name="Siepel A."/>
            <person name="Bustamante C.D."/>
            <person name="Stanhope M.J."/>
        </authorList>
    </citation>
    <scope>NUCLEOTIDE SEQUENCE [LARGE SCALE GENOMIC DNA]</scope>
    <source>
        <strain evidence="1 2">SM6</strain>
    </source>
</reference>
<dbReference type="Proteomes" id="UP000011676">
    <property type="component" value="Unassembled WGS sequence"/>
</dbReference>
<name>A0A829BM08_STRMG</name>
<protein>
    <submittedName>
        <fullName evidence="1">Uncharacterized protein</fullName>
    </submittedName>
</protein>
<evidence type="ECO:0000313" key="2">
    <source>
        <dbReference type="Proteomes" id="UP000011676"/>
    </source>
</evidence>
<comment type="caution">
    <text evidence="1">The sequence shown here is derived from an EMBL/GenBank/DDBJ whole genome shotgun (WGS) entry which is preliminary data.</text>
</comment>
<sequence>SLETYVSREFFEKFEEKAYFKTFPSTLKCPLDCLSLSRRQ</sequence>
<dbReference type="EMBL" id="AHSR01000020">
    <property type="protein sequence ID" value="EMC24070.1"/>
    <property type="molecule type" value="Genomic_DNA"/>
</dbReference>
<evidence type="ECO:0000313" key="1">
    <source>
        <dbReference type="EMBL" id="EMC24070.1"/>
    </source>
</evidence>
<gene>
    <name evidence="1" type="ORF">SMU82_05107</name>
</gene>